<protein>
    <submittedName>
        <fullName evidence="8">DNA/RNA polymerases superfamily protein</fullName>
    </submittedName>
</protein>
<name>A0A5B6VCJ1_9ROSI</name>
<comment type="caution">
    <text evidence="8">The sequence shown here is derived from an EMBL/GenBank/DDBJ whole genome shotgun (WGS) entry which is preliminary data.</text>
</comment>
<evidence type="ECO:0000259" key="7">
    <source>
        <dbReference type="Pfam" id="PF17917"/>
    </source>
</evidence>
<evidence type="ECO:0000256" key="1">
    <source>
        <dbReference type="ARBA" id="ARBA00022679"/>
    </source>
</evidence>
<dbReference type="InterPro" id="IPR041373">
    <property type="entry name" value="RT_RNaseH"/>
</dbReference>
<dbReference type="CDD" id="cd09274">
    <property type="entry name" value="RNase_HI_RT_Ty3"/>
    <property type="match status" value="1"/>
</dbReference>
<accession>A0A5B6VCJ1</accession>
<keyword evidence="4" id="KW-0255">Endonuclease</keyword>
<dbReference type="AlphaFoldDB" id="A0A5B6VCJ1"/>
<keyword evidence="9" id="KW-1185">Reference proteome</keyword>
<evidence type="ECO:0000256" key="3">
    <source>
        <dbReference type="ARBA" id="ARBA00022722"/>
    </source>
</evidence>
<dbReference type="GO" id="GO:0003964">
    <property type="term" value="F:RNA-directed DNA polymerase activity"/>
    <property type="evidence" value="ECO:0007669"/>
    <property type="project" value="UniProtKB-KW"/>
</dbReference>
<evidence type="ECO:0000256" key="4">
    <source>
        <dbReference type="ARBA" id="ARBA00022759"/>
    </source>
</evidence>
<dbReference type="EMBL" id="SMMG02000007">
    <property type="protein sequence ID" value="KAA3466858.1"/>
    <property type="molecule type" value="Genomic_DNA"/>
</dbReference>
<evidence type="ECO:0000313" key="8">
    <source>
        <dbReference type="EMBL" id="KAA3466858.1"/>
    </source>
</evidence>
<dbReference type="FunFam" id="3.30.70.270:FF:000020">
    <property type="entry name" value="Transposon Tf2-6 polyprotein-like Protein"/>
    <property type="match status" value="1"/>
</dbReference>
<evidence type="ECO:0000256" key="6">
    <source>
        <dbReference type="ARBA" id="ARBA00022918"/>
    </source>
</evidence>
<dbReference type="PANTHER" id="PTHR34072:SF52">
    <property type="entry name" value="RIBONUCLEASE H"/>
    <property type="match status" value="1"/>
</dbReference>
<gene>
    <name evidence="8" type="ORF">EPI10_001919</name>
</gene>
<organism evidence="8 9">
    <name type="scientific">Gossypium australe</name>
    <dbReference type="NCBI Taxonomy" id="47621"/>
    <lineage>
        <taxon>Eukaryota</taxon>
        <taxon>Viridiplantae</taxon>
        <taxon>Streptophyta</taxon>
        <taxon>Embryophyta</taxon>
        <taxon>Tracheophyta</taxon>
        <taxon>Spermatophyta</taxon>
        <taxon>Magnoliopsida</taxon>
        <taxon>eudicotyledons</taxon>
        <taxon>Gunneridae</taxon>
        <taxon>Pentapetalae</taxon>
        <taxon>rosids</taxon>
        <taxon>malvids</taxon>
        <taxon>Malvales</taxon>
        <taxon>Malvaceae</taxon>
        <taxon>Malvoideae</taxon>
        <taxon>Gossypium</taxon>
    </lineage>
</organism>
<sequence length="249" mass="29831">MIHWYTLRPRMSMMNILKWFFRFFVIYAKLSKYEFWLIEVMFIRHVVSVEGIRVDLKKIEAILDWKQLRNVTELQSFLGLAGYYQRFVERFSLIAAFSTKLLCKNASFVWANDQQSSFEKLESVLTKAPILIQPETGKEFVVYSNASHTILSFVLMQVGKHKGNYLIYDLELVAIVFDFKIWRHYLYSERCMIYTNHESLKYLITQKELNLRQHRWIELLKDYDCKIKYHPSKANMVANTLSQISMFEL</sequence>
<evidence type="ECO:0000256" key="5">
    <source>
        <dbReference type="ARBA" id="ARBA00022801"/>
    </source>
</evidence>
<dbReference type="Proteomes" id="UP000325315">
    <property type="component" value="Unassembled WGS sequence"/>
</dbReference>
<dbReference type="PANTHER" id="PTHR34072">
    <property type="entry name" value="ENZYMATIC POLYPROTEIN-RELATED"/>
    <property type="match status" value="1"/>
</dbReference>
<evidence type="ECO:0000256" key="2">
    <source>
        <dbReference type="ARBA" id="ARBA00022695"/>
    </source>
</evidence>
<reference evidence="9" key="1">
    <citation type="journal article" date="2019" name="Plant Biotechnol. J.">
        <title>Genome sequencing of the Australian wild diploid species Gossypium australe highlights disease resistance and delayed gland morphogenesis.</title>
        <authorList>
            <person name="Cai Y."/>
            <person name="Cai X."/>
            <person name="Wang Q."/>
            <person name="Wang P."/>
            <person name="Zhang Y."/>
            <person name="Cai C."/>
            <person name="Xu Y."/>
            <person name="Wang K."/>
            <person name="Zhou Z."/>
            <person name="Wang C."/>
            <person name="Geng S."/>
            <person name="Li B."/>
            <person name="Dong Q."/>
            <person name="Hou Y."/>
            <person name="Wang H."/>
            <person name="Ai P."/>
            <person name="Liu Z."/>
            <person name="Yi F."/>
            <person name="Sun M."/>
            <person name="An G."/>
            <person name="Cheng J."/>
            <person name="Zhang Y."/>
            <person name="Shi Q."/>
            <person name="Xie Y."/>
            <person name="Shi X."/>
            <person name="Chang Y."/>
            <person name="Huang F."/>
            <person name="Chen Y."/>
            <person name="Hong S."/>
            <person name="Mi L."/>
            <person name="Sun Q."/>
            <person name="Zhang L."/>
            <person name="Zhou B."/>
            <person name="Peng R."/>
            <person name="Zhang X."/>
            <person name="Liu F."/>
        </authorList>
    </citation>
    <scope>NUCLEOTIDE SEQUENCE [LARGE SCALE GENOMIC DNA]</scope>
    <source>
        <strain evidence="9">cv. PA1801</strain>
    </source>
</reference>
<dbReference type="Pfam" id="PF17917">
    <property type="entry name" value="RT_RNaseH"/>
    <property type="match status" value="1"/>
</dbReference>
<dbReference type="InterPro" id="IPR043502">
    <property type="entry name" value="DNA/RNA_pol_sf"/>
</dbReference>
<feature type="domain" description="Reverse transcriptase RNase H-like" evidence="7">
    <location>
        <begin position="145"/>
        <end position="223"/>
    </location>
</feature>
<keyword evidence="5" id="KW-0378">Hydrolase</keyword>
<proteinExistence type="predicted"/>
<dbReference type="Gene3D" id="3.30.70.270">
    <property type="match status" value="1"/>
</dbReference>
<dbReference type="GO" id="GO:0016787">
    <property type="term" value="F:hydrolase activity"/>
    <property type="evidence" value="ECO:0007669"/>
    <property type="project" value="UniProtKB-KW"/>
</dbReference>
<dbReference type="SUPFAM" id="SSF56672">
    <property type="entry name" value="DNA/RNA polymerases"/>
    <property type="match status" value="1"/>
</dbReference>
<keyword evidence="2" id="KW-0548">Nucleotidyltransferase</keyword>
<evidence type="ECO:0000313" key="9">
    <source>
        <dbReference type="Proteomes" id="UP000325315"/>
    </source>
</evidence>
<dbReference type="OrthoDB" id="415724at2759"/>
<dbReference type="InterPro" id="IPR043128">
    <property type="entry name" value="Rev_trsase/Diguanyl_cyclase"/>
</dbReference>
<keyword evidence="3" id="KW-0540">Nuclease</keyword>
<keyword evidence="6" id="KW-0695">RNA-directed DNA polymerase</keyword>
<dbReference type="GO" id="GO:0004519">
    <property type="term" value="F:endonuclease activity"/>
    <property type="evidence" value="ECO:0007669"/>
    <property type="project" value="UniProtKB-KW"/>
</dbReference>
<keyword evidence="1" id="KW-0808">Transferase</keyword>